<dbReference type="OrthoDB" id="10030726at2759"/>
<reference evidence="1" key="1">
    <citation type="submission" date="2021-10" db="EMBL/GenBank/DDBJ databases">
        <title>Tropical sea cucumber genome reveals ecological adaptation and Cuvierian tubules defense mechanism.</title>
        <authorList>
            <person name="Chen T."/>
        </authorList>
    </citation>
    <scope>NUCLEOTIDE SEQUENCE</scope>
    <source>
        <strain evidence="1">Nanhai2018</strain>
        <tissue evidence="1">Muscle</tissue>
    </source>
</reference>
<proteinExistence type="predicted"/>
<name>A0A9Q1HC62_HOLLE</name>
<accession>A0A9Q1HC62</accession>
<keyword evidence="2" id="KW-1185">Reference proteome</keyword>
<evidence type="ECO:0000313" key="2">
    <source>
        <dbReference type="Proteomes" id="UP001152320"/>
    </source>
</evidence>
<dbReference type="AlphaFoldDB" id="A0A9Q1HC62"/>
<dbReference type="Proteomes" id="UP001152320">
    <property type="component" value="Chromosome 4"/>
</dbReference>
<comment type="caution">
    <text evidence="1">The sequence shown here is derived from an EMBL/GenBank/DDBJ whole genome shotgun (WGS) entry which is preliminary data.</text>
</comment>
<gene>
    <name evidence="1" type="ORF">HOLleu_11186</name>
</gene>
<sequence length="102" mass="11465">MPIETMFGGIANSHSVPTSYDDFVDEVTKGMKHASYLVGQELVKCQARQADYYNSKSRFQPYTIGDLVWIDGPAKQRDKLAARWNGPFRVSRVMNNGGFLST</sequence>
<organism evidence="1 2">
    <name type="scientific">Holothuria leucospilota</name>
    <name type="common">Black long sea cucumber</name>
    <name type="synonym">Mertensiothuria leucospilota</name>
    <dbReference type="NCBI Taxonomy" id="206669"/>
    <lineage>
        <taxon>Eukaryota</taxon>
        <taxon>Metazoa</taxon>
        <taxon>Echinodermata</taxon>
        <taxon>Eleutherozoa</taxon>
        <taxon>Echinozoa</taxon>
        <taxon>Holothuroidea</taxon>
        <taxon>Aspidochirotacea</taxon>
        <taxon>Aspidochirotida</taxon>
        <taxon>Holothuriidae</taxon>
        <taxon>Holothuria</taxon>
    </lineage>
</organism>
<protein>
    <submittedName>
        <fullName evidence="1">Uncharacterized protein</fullName>
    </submittedName>
</protein>
<dbReference type="EMBL" id="JAIZAY010000004">
    <property type="protein sequence ID" value="KAJ8043887.1"/>
    <property type="molecule type" value="Genomic_DNA"/>
</dbReference>
<evidence type="ECO:0000313" key="1">
    <source>
        <dbReference type="EMBL" id="KAJ8043887.1"/>
    </source>
</evidence>